<keyword evidence="4" id="KW-0472">Membrane</keyword>
<dbReference type="AlphaFoldDB" id="A0A328BDY8"/>
<evidence type="ECO:0000256" key="5">
    <source>
        <dbReference type="SAM" id="MobiDB-lite"/>
    </source>
</evidence>
<comment type="subcellular location">
    <subcellularLocation>
        <location evidence="1">Endomembrane system</location>
        <topology evidence="1">Multi-pass membrane protein</topology>
    </subcellularLocation>
</comment>
<keyword evidence="2" id="KW-0812">Transmembrane</keyword>
<dbReference type="Pfam" id="PF06803">
    <property type="entry name" value="DUF1232"/>
    <property type="match status" value="1"/>
</dbReference>
<evidence type="ECO:0000256" key="3">
    <source>
        <dbReference type="ARBA" id="ARBA00022989"/>
    </source>
</evidence>
<protein>
    <submittedName>
        <fullName evidence="7">DUF1232 domain-containing protein</fullName>
    </submittedName>
</protein>
<evidence type="ECO:0000256" key="4">
    <source>
        <dbReference type="ARBA" id="ARBA00023136"/>
    </source>
</evidence>
<evidence type="ECO:0000256" key="2">
    <source>
        <dbReference type="ARBA" id="ARBA00022692"/>
    </source>
</evidence>
<evidence type="ECO:0000313" key="7">
    <source>
        <dbReference type="EMBL" id="RAK64076.1"/>
    </source>
</evidence>
<dbReference type="OrthoDB" id="9800034at2"/>
<proteinExistence type="predicted"/>
<reference evidence="8" key="1">
    <citation type="submission" date="2018-05" db="EMBL/GenBank/DDBJ databases">
        <authorList>
            <person name="Nie L."/>
        </authorList>
    </citation>
    <scope>NUCLEOTIDE SEQUENCE [LARGE SCALE GENOMIC DNA]</scope>
    <source>
        <strain evidence="8">NL</strain>
    </source>
</reference>
<comment type="caution">
    <text evidence="7">The sequence shown here is derived from an EMBL/GenBank/DDBJ whole genome shotgun (WGS) entry which is preliminary data.</text>
</comment>
<accession>A0A328BDY8</accession>
<dbReference type="Proteomes" id="UP000248553">
    <property type="component" value="Unassembled WGS sequence"/>
</dbReference>
<dbReference type="EMBL" id="QHKM01000007">
    <property type="protein sequence ID" value="RAK64076.1"/>
    <property type="molecule type" value="Genomic_DNA"/>
</dbReference>
<keyword evidence="3" id="KW-1133">Transmembrane helix</keyword>
<name>A0A328BDY8_9BACT</name>
<evidence type="ECO:0000313" key="8">
    <source>
        <dbReference type="Proteomes" id="UP000248553"/>
    </source>
</evidence>
<dbReference type="InterPro" id="IPR010652">
    <property type="entry name" value="DUF1232"/>
</dbReference>
<evidence type="ECO:0000259" key="6">
    <source>
        <dbReference type="Pfam" id="PF06803"/>
    </source>
</evidence>
<feature type="domain" description="DUF1232" evidence="6">
    <location>
        <begin position="85"/>
        <end position="120"/>
    </location>
</feature>
<feature type="compositionally biased region" description="Basic and acidic residues" evidence="5">
    <location>
        <begin position="148"/>
        <end position="158"/>
    </location>
</feature>
<keyword evidence="8" id="KW-1185">Reference proteome</keyword>
<dbReference type="GO" id="GO:0012505">
    <property type="term" value="C:endomembrane system"/>
    <property type="evidence" value="ECO:0007669"/>
    <property type="project" value="UniProtKB-SubCell"/>
</dbReference>
<feature type="compositionally biased region" description="Low complexity" evidence="5">
    <location>
        <begin position="209"/>
        <end position="222"/>
    </location>
</feature>
<organism evidence="7 8">
    <name type="scientific">Hymenobacter edaphi</name>
    <dbReference type="NCBI Taxonomy" id="2211146"/>
    <lineage>
        <taxon>Bacteria</taxon>
        <taxon>Pseudomonadati</taxon>
        <taxon>Bacteroidota</taxon>
        <taxon>Cytophagia</taxon>
        <taxon>Cytophagales</taxon>
        <taxon>Hymenobacteraceae</taxon>
        <taxon>Hymenobacter</taxon>
    </lineage>
</organism>
<evidence type="ECO:0000256" key="1">
    <source>
        <dbReference type="ARBA" id="ARBA00004127"/>
    </source>
</evidence>
<sequence length="264" mass="27954">MATSTPDGERIASSPLFKGFLSKAESYLKQPLRIKQLLNDAYQKASAKKDVGHIAHEAWESLQTLFRLVKYAASGEYTGIPTPTVMAAVAVLIYFLSPIDLVPDFIPVVGLLDDVALMAWFTSTLKTEMDKFADWEKSRPHPIAVPSERFEAAPESAKKGPVTRRLGAITESPVEKAEHSVTSGSFVESAESAKRAGAADLPGGPNPDPANSAASDADSPAAHAKHHPEVGNQPNPNVAAASTAGSRDPKDSTLRGGDTGGNVR</sequence>
<gene>
    <name evidence="7" type="ORF">DLM85_19225</name>
</gene>
<feature type="region of interest" description="Disordered" evidence="5">
    <location>
        <begin position="145"/>
        <end position="264"/>
    </location>
</feature>